<evidence type="ECO:0000313" key="3">
    <source>
        <dbReference type="EMBL" id="QUW04031.1"/>
    </source>
</evidence>
<name>A0ABX8BAS3_9BACT</name>
<dbReference type="Proteomes" id="UP000676506">
    <property type="component" value="Chromosome 2"/>
</dbReference>
<evidence type="ECO:0000256" key="2">
    <source>
        <dbReference type="SAM" id="SignalP"/>
    </source>
</evidence>
<dbReference type="EMBL" id="CP072649">
    <property type="protein sequence ID" value="QUW04031.1"/>
    <property type="molecule type" value="Genomic_DNA"/>
</dbReference>
<reference evidence="3 4" key="1">
    <citation type="submission" date="2021-03" db="EMBL/GenBank/DDBJ databases">
        <title>Genomic and phenotypic characterization of Chloracidobacterium isolates provides evidence for multiple species.</title>
        <authorList>
            <person name="Saini M.K."/>
            <person name="Costas A.M.G."/>
            <person name="Tank M."/>
            <person name="Bryant D.A."/>
        </authorList>
    </citation>
    <scope>NUCLEOTIDE SEQUENCE [LARGE SCALE GENOMIC DNA]</scope>
    <source>
        <strain evidence="3 4">BV2-C</strain>
    </source>
</reference>
<dbReference type="InterPro" id="IPR005534">
    <property type="entry name" value="Curli_assmbl/transp-comp_CsgG"/>
</dbReference>
<sequence>MRLIFVWLCLMVAVQTALAQKPANEPKRVAVAPFSQTVDAKIVAVLESELANALATYCNLKLVERQQLGQVLSELKLSNSELVDPKAAQKVGKIIAADYLVLGEILDYGAARGAVSDRARIGAHIQLVEVASGNIILSMISRNEVSLNTSTSRTVGAILSTVAGDLDLIPSSKASRVASVLSAAKPSLPHLDESQALTMYQAAMPAITRKFAEKINQMSPLTGYVVANKDGRVAINIGAISGCRKDHEFLVYTDGRVINDPASGQKVGMTEVPVGFLKVVDVEDKLAWCEVIRTFSDKTPLPDKIQVTMPVRQSYHEFYPVVLPDEVYQIIGHVYKAENERAKKEAERTKKEAERAKKEAERARKEEEKKNKQN</sequence>
<accession>A0ABX8BAS3</accession>
<feature type="region of interest" description="Disordered" evidence="1">
    <location>
        <begin position="340"/>
        <end position="374"/>
    </location>
</feature>
<evidence type="ECO:0008006" key="5">
    <source>
        <dbReference type="Google" id="ProtNLM"/>
    </source>
</evidence>
<keyword evidence="4" id="KW-1185">Reference proteome</keyword>
<dbReference type="Pfam" id="PF03783">
    <property type="entry name" value="CsgG"/>
    <property type="match status" value="1"/>
</dbReference>
<evidence type="ECO:0000313" key="4">
    <source>
        <dbReference type="Proteomes" id="UP000676506"/>
    </source>
</evidence>
<keyword evidence="2" id="KW-0732">Signal</keyword>
<dbReference type="RefSeq" id="WP_211429920.1">
    <property type="nucleotide sequence ID" value="NZ_CP072649.1"/>
</dbReference>
<gene>
    <name evidence="3" type="ORF">J8C06_13335</name>
</gene>
<feature type="chain" id="PRO_5045894904" description="Curli production assembly/transport component CsgG" evidence="2">
    <location>
        <begin position="20"/>
        <end position="374"/>
    </location>
</feature>
<protein>
    <recommendedName>
        <fullName evidence="5">Curli production assembly/transport component CsgG</fullName>
    </recommendedName>
</protein>
<evidence type="ECO:0000256" key="1">
    <source>
        <dbReference type="SAM" id="MobiDB-lite"/>
    </source>
</evidence>
<proteinExistence type="predicted"/>
<dbReference type="Gene3D" id="3.40.50.10610">
    <property type="entry name" value="ABC-type transport auxiliary lipoprotein component"/>
    <property type="match status" value="1"/>
</dbReference>
<feature type="signal peptide" evidence="2">
    <location>
        <begin position="1"/>
        <end position="19"/>
    </location>
</feature>
<organism evidence="3 4">
    <name type="scientific">Chloracidobacterium validum</name>
    <dbReference type="NCBI Taxonomy" id="2821543"/>
    <lineage>
        <taxon>Bacteria</taxon>
        <taxon>Pseudomonadati</taxon>
        <taxon>Acidobacteriota</taxon>
        <taxon>Terriglobia</taxon>
        <taxon>Terriglobales</taxon>
        <taxon>Acidobacteriaceae</taxon>
        <taxon>Chloracidobacterium</taxon>
    </lineage>
</organism>